<sequence length="122" mass="13826">MGAPRMPCGEVDDCGMFAQQHILSTDTPEFVVPLAPWLQRSCLVAERPLCNRKPWERRRPLLVPRHCQLTPHNAAMDRILQEITALERRMEAMDSKISNLTIASTSIRANIAGFRETVTDLD</sequence>
<protein>
    <submittedName>
        <fullName evidence="2">Uncharacterized protein</fullName>
    </submittedName>
</protein>
<proteinExistence type="predicted"/>
<dbReference type="AlphaFoldDB" id="A0AAV7PW76"/>
<comment type="caution">
    <text evidence="2">The sequence shown here is derived from an EMBL/GenBank/DDBJ whole genome shotgun (WGS) entry which is preliminary data.</text>
</comment>
<organism evidence="2 3">
    <name type="scientific">Pleurodeles waltl</name>
    <name type="common">Iberian ribbed newt</name>
    <dbReference type="NCBI Taxonomy" id="8319"/>
    <lineage>
        <taxon>Eukaryota</taxon>
        <taxon>Metazoa</taxon>
        <taxon>Chordata</taxon>
        <taxon>Craniata</taxon>
        <taxon>Vertebrata</taxon>
        <taxon>Euteleostomi</taxon>
        <taxon>Amphibia</taxon>
        <taxon>Batrachia</taxon>
        <taxon>Caudata</taxon>
        <taxon>Salamandroidea</taxon>
        <taxon>Salamandridae</taxon>
        <taxon>Pleurodelinae</taxon>
        <taxon>Pleurodeles</taxon>
    </lineage>
</organism>
<evidence type="ECO:0000313" key="3">
    <source>
        <dbReference type="Proteomes" id="UP001066276"/>
    </source>
</evidence>
<evidence type="ECO:0000256" key="1">
    <source>
        <dbReference type="SAM" id="Coils"/>
    </source>
</evidence>
<accession>A0AAV7PW76</accession>
<evidence type="ECO:0000313" key="2">
    <source>
        <dbReference type="EMBL" id="KAJ1132591.1"/>
    </source>
</evidence>
<dbReference type="EMBL" id="JANPWB010000011">
    <property type="protein sequence ID" value="KAJ1132591.1"/>
    <property type="molecule type" value="Genomic_DNA"/>
</dbReference>
<keyword evidence="3" id="KW-1185">Reference proteome</keyword>
<dbReference type="Proteomes" id="UP001066276">
    <property type="component" value="Chromosome 7"/>
</dbReference>
<gene>
    <name evidence="2" type="ORF">NDU88_010898</name>
</gene>
<reference evidence="2" key="1">
    <citation type="journal article" date="2022" name="bioRxiv">
        <title>Sequencing and chromosome-scale assembly of the giantPleurodeles waltlgenome.</title>
        <authorList>
            <person name="Brown T."/>
            <person name="Elewa A."/>
            <person name="Iarovenko S."/>
            <person name="Subramanian E."/>
            <person name="Araus A.J."/>
            <person name="Petzold A."/>
            <person name="Susuki M."/>
            <person name="Suzuki K.-i.T."/>
            <person name="Hayashi T."/>
            <person name="Toyoda A."/>
            <person name="Oliveira C."/>
            <person name="Osipova E."/>
            <person name="Leigh N.D."/>
            <person name="Simon A."/>
            <person name="Yun M.H."/>
        </authorList>
    </citation>
    <scope>NUCLEOTIDE SEQUENCE</scope>
    <source>
        <strain evidence="2">20211129_DDA</strain>
        <tissue evidence="2">Liver</tissue>
    </source>
</reference>
<feature type="coiled-coil region" evidence="1">
    <location>
        <begin position="76"/>
        <end position="103"/>
    </location>
</feature>
<name>A0AAV7PW76_PLEWA</name>
<keyword evidence="1" id="KW-0175">Coiled coil</keyword>